<dbReference type="InterPro" id="IPR026590">
    <property type="entry name" value="Ssirtuin_cat_dom"/>
</dbReference>
<keyword evidence="4" id="KW-0862">Zinc</keyword>
<dbReference type="GO" id="GO:0005634">
    <property type="term" value="C:nucleus"/>
    <property type="evidence" value="ECO:0007669"/>
    <property type="project" value="TreeGrafter"/>
</dbReference>
<accession>A0A2T3AZH1</accession>
<dbReference type="InParanoid" id="A0A2T3AZH1"/>
<feature type="region of interest" description="Disordered" evidence="5">
    <location>
        <begin position="829"/>
        <end position="860"/>
    </location>
</feature>
<feature type="active site" description="Proton acceptor" evidence="4">
    <location>
        <position position="461"/>
    </location>
</feature>
<feature type="compositionally biased region" description="Low complexity" evidence="5">
    <location>
        <begin position="256"/>
        <end position="273"/>
    </location>
</feature>
<dbReference type="PANTHER" id="PTHR11085:SF8">
    <property type="entry name" value="NAD-DEPENDENT HISTONE DEACETYLASE HST3"/>
    <property type="match status" value="1"/>
</dbReference>
<dbReference type="RefSeq" id="XP_024720040.1">
    <property type="nucleotide sequence ID" value="XM_024864095.1"/>
</dbReference>
<dbReference type="EMBL" id="KZ679012">
    <property type="protein sequence ID" value="PSS16532.1"/>
    <property type="molecule type" value="Genomic_DNA"/>
</dbReference>
<feature type="compositionally biased region" description="Polar residues" evidence="5">
    <location>
        <begin position="293"/>
        <end position="343"/>
    </location>
</feature>
<proteinExistence type="inferred from homology"/>
<keyword evidence="4" id="KW-0479">Metal-binding</keyword>
<dbReference type="InterPro" id="IPR003000">
    <property type="entry name" value="Sirtuin"/>
</dbReference>
<evidence type="ECO:0000256" key="3">
    <source>
        <dbReference type="ARBA" id="ARBA00023027"/>
    </source>
</evidence>
<dbReference type="AlphaFoldDB" id="A0A2T3AZH1"/>
<feature type="region of interest" description="Disordered" evidence="5">
    <location>
        <begin position="97"/>
        <end position="345"/>
    </location>
</feature>
<dbReference type="FunCoup" id="A0A2T3AZH1">
    <property type="interactions" value="68"/>
</dbReference>
<dbReference type="GO" id="GO:0046872">
    <property type="term" value="F:metal ion binding"/>
    <property type="evidence" value="ECO:0007669"/>
    <property type="project" value="UniProtKB-KW"/>
</dbReference>
<evidence type="ECO:0000256" key="2">
    <source>
        <dbReference type="ARBA" id="ARBA00022679"/>
    </source>
</evidence>
<feature type="region of interest" description="Disordered" evidence="5">
    <location>
        <begin position="623"/>
        <end position="657"/>
    </location>
</feature>
<feature type="compositionally biased region" description="Polar residues" evidence="5">
    <location>
        <begin position="239"/>
        <end position="250"/>
    </location>
</feature>
<feature type="compositionally biased region" description="Basic residues" evidence="5">
    <location>
        <begin position="641"/>
        <end position="650"/>
    </location>
</feature>
<dbReference type="Proteomes" id="UP000241818">
    <property type="component" value="Unassembled WGS sequence"/>
</dbReference>
<name>A0A2T3AZH1_AMORE</name>
<dbReference type="InterPro" id="IPR050134">
    <property type="entry name" value="NAD-dep_sirtuin_deacylases"/>
</dbReference>
<dbReference type="Gene3D" id="3.40.50.1220">
    <property type="entry name" value="TPP-binding domain"/>
    <property type="match status" value="2"/>
</dbReference>
<protein>
    <recommendedName>
        <fullName evidence="6">Deacetylase sirtuin-type domain-containing protein</fullName>
    </recommendedName>
</protein>
<dbReference type="Pfam" id="PF02146">
    <property type="entry name" value="SIR2"/>
    <property type="match status" value="3"/>
</dbReference>
<keyword evidence="2" id="KW-0808">Transferase</keyword>
<feature type="region of interest" description="Disordered" evidence="5">
    <location>
        <begin position="422"/>
        <end position="451"/>
    </location>
</feature>
<feature type="compositionally biased region" description="Polar residues" evidence="5">
    <location>
        <begin position="140"/>
        <end position="150"/>
    </location>
</feature>
<organism evidence="7 8">
    <name type="scientific">Amorphotheca resinae ATCC 22711</name>
    <dbReference type="NCBI Taxonomy" id="857342"/>
    <lineage>
        <taxon>Eukaryota</taxon>
        <taxon>Fungi</taxon>
        <taxon>Dikarya</taxon>
        <taxon>Ascomycota</taxon>
        <taxon>Pezizomycotina</taxon>
        <taxon>Leotiomycetes</taxon>
        <taxon>Helotiales</taxon>
        <taxon>Amorphothecaceae</taxon>
        <taxon>Amorphotheca</taxon>
    </lineage>
</organism>
<dbReference type="InterPro" id="IPR029035">
    <property type="entry name" value="DHS-like_NAD/FAD-binding_dom"/>
</dbReference>
<dbReference type="STRING" id="857342.A0A2T3AZH1"/>
<dbReference type="OrthoDB" id="2919105at2759"/>
<evidence type="ECO:0000259" key="6">
    <source>
        <dbReference type="PROSITE" id="PS50305"/>
    </source>
</evidence>
<feature type="compositionally biased region" description="Basic and acidic residues" evidence="5">
    <location>
        <begin position="628"/>
        <end position="639"/>
    </location>
</feature>
<feature type="region of interest" description="Disordered" evidence="5">
    <location>
        <begin position="678"/>
        <end position="737"/>
    </location>
</feature>
<dbReference type="GeneID" id="36572176"/>
<dbReference type="PANTHER" id="PTHR11085">
    <property type="entry name" value="NAD-DEPENDENT PROTEIN DEACYLASE SIRTUIN-5, MITOCHONDRIAL-RELATED"/>
    <property type="match status" value="1"/>
</dbReference>
<evidence type="ECO:0000313" key="8">
    <source>
        <dbReference type="Proteomes" id="UP000241818"/>
    </source>
</evidence>
<dbReference type="GO" id="GO:0070403">
    <property type="term" value="F:NAD+ binding"/>
    <property type="evidence" value="ECO:0007669"/>
    <property type="project" value="InterPro"/>
</dbReference>
<evidence type="ECO:0000313" key="7">
    <source>
        <dbReference type="EMBL" id="PSS16532.1"/>
    </source>
</evidence>
<feature type="binding site" evidence="4">
    <location>
        <position position="469"/>
    </location>
    <ligand>
        <name>Zn(2+)</name>
        <dbReference type="ChEBI" id="CHEBI:29105"/>
    </ligand>
</feature>
<evidence type="ECO:0000256" key="4">
    <source>
        <dbReference type="PROSITE-ProRule" id="PRU00236"/>
    </source>
</evidence>
<feature type="binding site" evidence="4">
    <location>
        <position position="472"/>
    </location>
    <ligand>
        <name>Zn(2+)</name>
        <dbReference type="ChEBI" id="CHEBI:29105"/>
    </ligand>
</feature>
<dbReference type="SUPFAM" id="SSF52467">
    <property type="entry name" value="DHS-like NAD/FAD-binding domain"/>
    <property type="match status" value="2"/>
</dbReference>
<evidence type="ECO:0000256" key="5">
    <source>
        <dbReference type="SAM" id="MobiDB-lite"/>
    </source>
</evidence>
<feature type="domain" description="Deacetylase sirtuin-type" evidence="6">
    <location>
        <begin position="7"/>
        <end position="633"/>
    </location>
</feature>
<evidence type="ECO:0000256" key="1">
    <source>
        <dbReference type="ARBA" id="ARBA00006924"/>
    </source>
</evidence>
<sequence>MPTINVKPGEDLLMQEVADTMGRSKKVVVVTGAGISTNCGIPDFRSENGLYSLIQAQYDAAIRNPPWEKKDEFDIDDRPKKKRRVNERWFYEVVYPEGTGPEDFQDLEQEETQTPQSPGSQQTSKRNSGTLLEQKPTDAPSRQSSVTPQGLNEEPPCVKSTSMIVNASSSLETSLRRSTRQSRHCDNNLPTSSSTLEDKRQSIPTSSSRSKQAEISLKTEAVTPQRSPPTDSKSEVFSKGQSQPDRTGTPSRPVALSSSSPLSTPSSSPLLSPEHQLVAPLTQSDRTGKDPGSLSTESCPTINPETNPPLAQQAQQRDETTSASSQSDNEPTNLDSSQTSSRPLRNLKGRDLFDSMIWTDAYSTSIFYMFISSFRKKVLHDVKSTSPTHKFLRTLRDGGRLVRNYTQNIDCLEEREGLATDLTLGPGSRSRFHSKTQREPRPSDVGGHSPHSTGVECVQLHGSVVSLRCGLCSKISRWDEAERESTTLAGKAPDCPSCTEYNAKRTGRGRRGLAVGRLRPDIVLYGEEHPNANLVAPLITHDLGLGPDVLLILGTSLRVHGLKVMVKEFAKAVHMKGGKVIFVNRTKPPESTWGDIIDYWVEWDCDAWVLDLKERRGDIWLPQGSQMENRRESAGEPKPKPGTKKASRPKATRDDKMNGVYQTFKILDLLGSITAEQGQQSGRPMYWEKPVRTSTAPIPKTEPAKKGSKARPAQRGTDDATKTNKKRKPKAGSVRDENYNPEHIAIISKKWEALRATAPSLPAKVPESVLRSGRVVLEELKANIPNHLKHYNFSFTPGENAKNTFSYLPNLPGLSLPVEMNLITHPPSGISLPLHSPTTSRGRTADHPSNTRSARHFSSDSTLIVDSECSAEDTIVVAPPPTPNTKRIKRMGSLGTILSSPPEIYHDAEEALDEGSSQEYHDALE</sequence>
<dbReference type="PROSITE" id="PS50305">
    <property type="entry name" value="SIRTUIN"/>
    <property type="match status" value="1"/>
</dbReference>
<comment type="similarity">
    <text evidence="1">Belongs to the sirtuin family. Class I subfamily.</text>
</comment>
<keyword evidence="3" id="KW-0520">NAD</keyword>
<keyword evidence="8" id="KW-1185">Reference proteome</keyword>
<feature type="binding site" evidence="4">
    <location>
        <position position="495"/>
    </location>
    <ligand>
        <name>Zn(2+)</name>
        <dbReference type="ChEBI" id="CHEBI:29105"/>
    </ligand>
</feature>
<reference evidence="7 8" key="1">
    <citation type="journal article" date="2018" name="New Phytol.">
        <title>Comparative genomics and transcriptomics depict ericoid mycorrhizal fungi as versatile saprotrophs and plant mutualists.</title>
        <authorList>
            <person name="Martino E."/>
            <person name="Morin E."/>
            <person name="Grelet G.A."/>
            <person name="Kuo A."/>
            <person name="Kohler A."/>
            <person name="Daghino S."/>
            <person name="Barry K.W."/>
            <person name="Cichocki N."/>
            <person name="Clum A."/>
            <person name="Dockter R.B."/>
            <person name="Hainaut M."/>
            <person name="Kuo R.C."/>
            <person name="LaButti K."/>
            <person name="Lindahl B.D."/>
            <person name="Lindquist E.A."/>
            <person name="Lipzen A."/>
            <person name="Khouja H.R."/>
            <person name="Magnuson J."/>
            <person name="Murat C."/>
            <person name="Ohm R.A."/>
            <person name="Singer S.W."/>
            <person name="Spatafora J.W."/>
            <person name="Wang M."/>
            <person name="Veneault-Fourrey C."/>
            <person name="Henrissat B."/>
            <person name="Grigoriev I.V."/>
            <person name="Martin F.M."/>
            <person name="Perotto S."/>
        </authorList>
    </citation>
    <scope>NUCLEOTIDE SEQUENCE [LARGE SCALE GENOMIC DNA]</scope>
    <source>
        <strain evidence="7 8">ATCC 22711</strain>
    </source>
</reference>
<gene>
    <name evidence="7" type="ORF">M430DRAFT_19521</name>
</gene>
<feature type="compositionally biased region" description="Low complexity" evidence="5">
    <location>
        <begin position="112"/>
        <end position="124"/>
    </location>
</feature>
<feature type="binding site" evidence="4">
    <location>
        <position position="498"/>
    </location>
    <ligand>
        <name>Zn(2+)</name>
        <dbReference type="ChEBI" id="CHEBI:29105"/>
    </ligand>
</feature>
<feature type="compositionally biased region" description="Polar residues" evidence="5">
    <location>
        <begin position="222"/>
        <end position="231"/>
    </location>
</feature>
<feature type="compositionally biased region" description="Polar residues" evidence="5">
    <location>
        <begin position="836"/>
        <end position="852"/>
    </location>
</feature>
<dbReference type="GO" id="GO:0017136">
    <property type="term" value="F:histone deacetylase activity, NAD-dependent"/>
    <property type="evidence" value="ECO:0007669"/>
    <property type="project" value="TreeGrafter"/>
</dbReference>